<dbReference type="Proteomes" id="UP001154282">
    <property type="component" value="Unassembled WGS sequence"/>
</dbReference>
<reference evidence="2" key="1">
    <citation type="submission" date="2022-08" db="EMBL/GenBank/DDBJ databases">
        <authorList>
            <person name="Gutierrez-Valencia J."/>
        </authorList>
    </citation>
    <scope>NUCLEOTIDE SEQUENCE</scope>
</reference>
<name>A0AAV0K9W4_9ROSI</name>
<dbReference type="EMBL" id="CAMGYJ010000005">
    <property type="protein sequence ID" value="CAI0418868.1"/>
    <property type="molecule type" value="Genomic_DNA"/>
</dbReference>
<sequence>MGQVRISRRAAGDDFIVATQIFGGRRRKRAVKGMSRRSDEPFLGVVPFGREAPPWGFNAGGGGFPSGRERKRLYKIGAGAGTEERRNRGMQKDRRNRGSSKCSGRDGEGEELKSGSKSGRLTVGLLLVWSGL</sequence>
<evidence type="ECO:0000313" key="3">
    <source>
        <dbReference type="Proteomes" id="UP001154282"/>
    </source>
</evidence>
<dbReference type="AlphaFoldDB" id="A0AAV0K9W4"/>
<accession>A0AAV0K9W4</accession>
<feature type="compositionally biased region" description="Basic and acidic residues" evidence="1">
    <location>
        <begin position="82"/>
        <end position="93"/>
    </location>
</feature>
<protein>
    <submittedName>
        <fullName evidence="2">Uncharacterized protein</fullName>
    </submittedName>
</protein>
<keyword evidence="3" id="KW-1185">Reference proteome</keyword>
<evidence type="ECO:0000313" key="2">
    <source>
        <dbReference type="EMBL" id="CAI0418868.1"/>
    </source>
</evidence>
<feature type="region of interest" description="Disordered" evidence="1">
    <location>
        <begin position="78"/>
        <end position="116"/>
    </location>
</feature>
<evidence type="ECO:0000256" key="1">
    <source>
        <dbReference type="SAM" id="MobiDB-lite"/>
    </source>
</evidence>
<comment type="caution">
    <text evidence="2">The sequence shown here is derived from an EMBL/GenBank/DDBJ whole genome shotgun (WGS) entry which is preliminary data.</text>
</comment>
<proteinExistence type="predicted"/>
<gene>
    <name evidence="2" type="ORF">LITE_LOCUS17781</name>
</gene>
<feature type="compositionally biased region" description="Basic and acidic residues" evidence="1">
    <location>
        <begin position="103"/>
        <end position="114"/>
    </location>
</feature>
<organism evidence="2 3">
    <name type="scientific">Linum tenue</name>
    <dbReference type="NCBI Taxonomy" id="586396"/>
    <lineage>
        <taxon>Eukaryota</taxon>
        <taxon>Viridiplantae</taxon>
        <taxon>Streptophyta</taxon>
        <taxon>Embryophyta</taxon>
        <taxon>Tracheophyta</taxon>
        <taxon>Spermatophyta</taxon>
        <taxon>Magnoliopsida</taxon>
        <taxon>eudicotyledons</taxon>
        <taxon>Gunneridae</taxon>
        <taxon>Pentapetalae</taxon>
        <taxon>rosids</taxon>
        <taxon>fabids</taxon>
        <taxon>Malpighiales</taxon>
        <taxon>Linaceae</taxon>
        <taxon>Linum</taxon>
    </lineage>
</organism>